<reference evidence="6 7" key="1">
    <citation type="submission" date="2023-07" db="EMBL/GenBank/DDBJ databases">
        <title>Sequencing the genomes of 1000 actinobacteria strains.</title>
        <authorList>
            <person name="Klenk H.-P."/>
        </authorList>
    </citation>
    <scope>NUCLEOTIDE SEQUENCE [LARGE SCALE GENOMIC DNA]</scope>
    <source>
        <strain evidence="6 7">DSM 44508</strain>
    </source>
</reference>
<sequence length="487" mass="54044">MTSKNVPQVAINDIGTAEDFLAAVDATIKYFNDGDIVEGTVVKVDHDEVLLDIGYKTEGVIPVRELSIKHDVDPDEVVEVGDQIDALVLTKEDKEGRLILSKKRAQYERAWGAIEELKEKDEAVTGTVIEVVKGGLILDIGLRGFLPASLVEMRRVRELDPYIGQQIEAKIIELDKQRNNVVLSRRAWLEQTQSEVRSEFLHQLQKGQVRKGHVSSIVNFGAFVDLGGVDGLVHVSELSWKHIDHPSEVVTVGDEVTVEVLDVDLDRERVSLSLKATQEDPWRVFARTHAVGQIVPGKVTKLVPFGAFVRVEEGIEGLVHISELAQRHVEVPDQVVNVGEEAMVKVIDIDLERRRISLSLKQADEDYTEEFDPSKYGMADSYDEQGNYIFPEGFDPETNEWLEGFDAQRQEWEARYAESERRFQLHTAQIERNRVAAAEAAAAGEATNYSSESAEAAPAAAEEAAVEGGSLASDEQLAALREKLAGN</sequence>
<feature type="region of interest" description="Disordered" evidence="4">
    <location>
        <begin position="443"/>
        <end position="471"/>
    </location>
</feature>
<evidence type="ECO:0000256" key="4">
    <source>
        <dbReference type="SAM" id="MobiDB-lite"/>
    </source>
</evidence>
<dbReference type="GO" id="GO:0005840">
    <property type="term" value="C:ribosome"/>
    <property type="evidence" value="ECO:0007669"/>
    <property type="project" value="UniProtKB-KW"/>
</dbReference>
<feature type="domain" description="S1 motif" evidence="5">
    <location>
        <begin position="292"/>
        <end position="361"/>
    </location>
</feature>
<feature type="domain" description="S1 motif" evidence="5">
    <location>
        <begin position="34"/>
        <end position="103"/>
    </location>
</feature>
<accession>A0ABU2BB09</accession>
<dbReference type="PANTHER" id="PTHR10724:SF7">
    <property type="entry name" value="SMALL RIBOSOMAL SUBUNIT PROTEIN BS1C"/>
    <property type="match status" value="1"/>
</dbReference>
<gene>
    <name evidence="6" type="ORF">J2S37_002019</name>
</gene>
<dbReference type="NCBIfam" id="NF005208">
    <property type="entry name" value="PRK06676.1"/>
    <property type="match status" value="1"/>
</dbReference>
<feature type="domain" description="S1 motif" evidence="5">
    <location>
        <begin position="121"/>
        <end position="186"/>
    </location>
</feature>
<dbReference type="InterPro" id="IPR003029">
    <property type="entry name" value="S1_domain"/>
</dbReference>
<keyword evidence="7" id="KW-1185">Reference proteome</keyword>
<evidence type="ECO:0000259" key="5">
    <source>
        <dbReference type="PROSITE" id="PS50126"/>
    </source>
</evidence>
<keyword evidence="3" id="KW-0687">Ribonucleoprotein</keyword>
<name>A0ABU2BB09_9CORY</name>
<dbReference type="InterPro" id="IPR035104">
    <property type="entry name" value="Ribosomal_protein_S1-like"/>
</dbReference>
<proteinExistence type="inferred from homology"/>
<dbReference type="CDD" id="cd04465">
    <property type="entry name" value="S1_RPS1_repeat_ec2_hs2"/>
    <property type="match status" value="1"/>
</dbReference>
<dbReference type="SMART" id="SM00316">
    <property type="entry name" value="S1"/>
    <property type="match status" value="4"/>
</dbReference>
<evidence type="ECO:0000313" key="7">
    <source>
        <dbReference type="Proteomes" id="UP001183619"/>
    </source>
</evidence>
<comment type="similarity">
    <text evidence="1">Belongs to the bacterial ribosomal protein bS1 family.</text>
</comment>
<dbReference type="NCBIfam" id="NF005911">
    <property type="entry name" value="PRK07899.1"/>
    <property type="match status" value="1"/>
</dbReference>
<evidence type="ECO:0000256" key="2">
    <source>
        <dbReference type="ARBA" id="ARBA00022980"/>
    </source>
</evidence>
<comment type="caution">
    <text evidence="6">The sequence shown here is derived from an EMBL/GenBank/DDBJ whole genome shotgun (WGS) entry which is preliminary data.</text>
</comment>
<evidence type="ECO:0000256" key="3">
    <source>
        <dbReference type="ARBA" id="ARBA00023274"/>
    </source>
</evidence>
<keyword evidence="2 6" id="KW-0689">Ribosomal protein</keyword>
<dbReference type="PROSITE" id="PS50126">
    <property type="entry name" value="S1"/>
    <property type="match status" value="4"/>
</dbReference>
<dbReference type="CDD" id="cd05687">
    <property type="entry name" value="S1_RPS1_repeat_ec1_hs1"/>
    <property type="match status" value="1"/>
</dbReference>
<dbReference type="Pfam" id="PF00575">
    <property type="entry name" value="S1"/>
    <property type="match status" value="4"/>
</dbReference>
<dbReference type="Proteomes" id="UP001183619">
    <property type="component" value="Unassembled WGS sequence"/>
</dbReference>
<dbReference type="InterPro" id="IPR012340">
    <property type="entry name" value="NA-bd_OB-fold"/>
</dbReference>
<dbReference type="EMBL" id="JAVDYF010000001">
    <property type="protein sequence ID" value="MDR7355481.1"/>
    <property type="molecule type" value="Genomic_DNA"/>
</dbReference>
<dbReference type="RefSeq" id="WP_277104116.1">
    <property type="nucleotide sequence ID" value="NZ_BAAAJS010000001.1"/>
</dbReference>
<evidence type="ECO:0000256" key="1">
    <source>
        <dbReference type="ARBA" id="ARBA00006767"/>
    </source>
</evidence>
<dbReference type="InterPro" id="IPR050437">
    <property type="entry name" value="Ribos_protein_bS1-like"/>
</dbReference>
<organism evidence="6 7">
    <name type="scientific">Corynebacterium felinum</name>
    <dbReference type="NCBI Taxonomy" id="131318"/>
    <lineage>
        <taxon>Bacteria</taxon>
        <taxon>Bacillati</taxon>
        <taxon>Actinomycetota</taxon>
        <taxon>Actinomycetes</taxon>
        <taxon>Mycobacteriales</taxon>
        <taxon>Corynebacteriaceae</taxon>
        <taxon>Corynebacterium</taxon>
    </lineage>
</organism>
<dbReference type="SUPFAM" id="SSF50249">
    <property type="entry name" value="Nucleic acid-binding proteins"/>
    <property type="match status" value="4"/>
</dbReference>
<dbReference type="PRINTS" id="PR00681">
    <property type="entry name" value="RIBOSOMALS1"/>
</dbReference>
<evidence type="ECO:0000313" key="6">
    <source>
        <dbReference type="EMBL" id="MDR7355481.1"/>
    </source>
</evidence>
<dbReference type="PANTHER" id="PTHR10724">
    <property type="entry name" value="30S RIBOSOMAL PROTEIN S1"/>
    <property type="match status" value="1"/>
</dbReference>
<protein>
    <submittedName>
        <fullName evidence="6">Small subunit ribosomal protein S1</fullName>
    </submittedName>
</protein>
<dbReference type="CDD" id="cd05688">
    <property type="entry name" value="S1_RPS1_repeat_ec3"/>
    <property type="match status" value="1"/>
</dbReference>
<feature type="domain" description="S1 motif" evidence="5">
    <location>
        <begin position="207"/>
        <end position="275"/>
    </location>
</feature>
<dbReference type="Gene3D" id="2.40.50.140">
    <property type="entry name" value="Nucleic acid-binding proteins"/>
    <property type="match status" value="4"/>
</dbReference>